<comment type="similarity">
    <text evidence="2">Belongs to the VPS37 family.</text>
</comment>
<organism evidence="9 10">
    <name type="scientific">Hermetia illucens</name>
    <name type="common">Black soldier fly</name>
    <dbReference type="NCBI Taxonomy" id="343691"/>
    <lineage>
        <taxon>Eukaryota</taxon>
        <taxon>Metazoa</taxon>
        <taxon>Ecdysozoa</taxon>
        <taxon>Arthropoda</taxon>
        <taxon>Hexapoda</taxon>
        <taxon>Insecta</taxon>
        <taxon>Pterygota</taxon>
        <taxon>Neoptera</taxon>
        <taxon>Endopterygota</taxon>
        <taxon>Diptera</taxon>
        <taxon>Brachycera</taxon>
        <taxon>Stratiomyomorpha</taxon>
        <taxon>Stratiomyidae</taxon>
        <taxon>Hermetiinae</taxon>
        <taxon>Hermetia</taxon>
    </lineage>
</organism>
<keyword evidence="4" id="KW-0967">Endosome</keyword>
<evidence type="ECO:0000256" key="5">
    <source>
        <dbReference type="ARBA" id="ARBA00022927"/>
    </source>
</evidence>
<evidence type="ECO:0000313" key="10">
    <source>
        <dbReference type="Proteomes" id="UP000594454"/>
    </source>
</evidence>
<evidence type="ECO:0000256" key="4">
    <source>
        <dbReference type="ARBA" id="ARBA00022753"/>
    </source>
</evidence>
<dbReference type="GO" id="GO:0006612">
    <property type="term" value="P:protein targeting to membrane"/>
    <property type="evidence" value="ECO:0007669"/>
    <property type="project" value="TreeGrafter"/>
</dbReference>
<dbReference type="InterPro" id="IPR009851">
    <property type="entry name" value="Mod_r"/>
</dbReference>
<dbReference type="InParanoid" id="A0A7R8V611"/>
<proteinExistence type="inferred from homology"/>
<dbReference type="PROSITE" id="PS51314">
    <property type="entry name" value="VPS37_C"/>
    <property type="match status" value="1"/>
</dbReference>
<dbReference type="OMA" id="MYQEYLN"/>
<dbReference type="InterPro" id="IPR037202">
    <property type="entry name" value="ESCRT_assembly_dom"/>
</dbReference>
<dbReference type="OrthoDB" id="10004364at2759"/>
<reference evidence="9 10" key="1">
    <citation type="submission" date="2020-11" db="EMBL/GenBank/DDBJ databases">
        <authorList>
            <person name="Wallbank WR R."/>
            <person name="Pardo Diaz C."/>
            <person name="Kozak K."/>
            <person name="Martin S."/>
            <person name="Jiggins C."/>
            <person name="Moest M."/>
            <person name="Warren A I."/>
            <person name="Generalovic N T."/>
            <person name="Byers J.R.P. K."/>
            <person name="Montejo-Kovacevich G."/>
            <person name="Yen C E."/>
        </authorList>
    </citation>
    <scope>NUCLEOTIDE SEQUENCE [LARGE SCALE GENOMIC DNA]</scope>
</reference>
<evidence type="ECO:0000256" key="7">
    <source>
        <dbReference type="PROSITE-ProRule" id="PRU00646"/>
    </source>
</evidence>
<dbReference type="Gene3D" id="1.10.287.660">
    <property type="entry name" value="Helix hairpin bin"/>
    <property type="match status" value="1"/>
</dbReference>
<evidence type="ECO:0000313" key="9">
    <source>
        <dbReference type="EMBL" id="CAD7092752.1"/>
    </source>
</evidence>
<dbReference type="SUPFAM" id="SSF140111">
    <property type="entry name" value="Endosomal sorting complex assembly domain"/>
    <property type="match status" value="1"/>
</dbReference>
<accession>A0A7R8V611</accession>
<dbReference type="GO" id="GO:0006623">
    <property type="term" value="P:protein targeting to vacuole"/>
    <property type="evidence" value="ECO:0007669"/>
    <property type="project" value="TreeGrafter"/>
</dbReference>
<dbReference type="Pfam" id="PF07200">
    <property type="entry name" value="Mod_r"/>
    <property type="match status" value="1"/>
</dbReference>
<dbReference type="FunCoup" id="A0A7R8V611">
    <property type="interactions" value="510"/>
</dbReference>
<dbReference type="GO" id="GO:0000813">
    <property type="term" value="C:ESCRT I complex"/>
    <property type="evidence" value="ECO:0007669"/>
    <property type="project" value="TreeGrafter"/>
</dbReference>
<evidence type="ECO:0000256" key="3">
    <source>
        <dbReference type="ARBA" id="ARBA00022448"/>
    </source>
</evidence>
<dbReference type="PANTHER" id="PTHR13678">
    <property type="entry name" value="VACUOLAR PROTEIN SORTING-ASSOCIATED PROTEIN 37"/>
    <property type="match status" value="1"/>
</dbReference>
<keyword evidence="5 7" id="KW-0653">Protein transport</keyword>
<protein>
    <recommendedName>
        <fullName evidence="8">VPS37 C-terminal domain-containing protein</fullName>
    </recommendedName>
</protein>
<comment type="function">
    <text evidence="6">Component of the ESCRT-I complex, a regulator of vesicular trafficking process. Required for the sorting of endocytic ubiquitinated cargos into multivesicular bodies. May be involved in cell growth and differentiation.</text>
</comment>
<name>A0A7R8V611_HERIL</name>
<evidence type="ECO:0000256" key="2">
    <source>
        <dbReference type="ARBA" id="ARBA00007617"/>
    </source>
</evidence>
<dbReference type="PANTHER" id="PTHR13678:SF27">
    <property type="entry name" value="LD45836P"/>
    <property type="match status" value="1"/>
</dbReference>
<evidence type="ECO:0000256" key="6">
    <source>
        <dbReference type="ARBA" id="ARBA00025010"/>
    </source>
</evidence>
<evidence type="ECO:0000259" key="8">
    <source>
        <dbReference type="PROSITE" id="PS51314"/>
    </source>
</evidence>
<dbReference type="GO" id="GO:0031902">
    <property type="term" value="C:late endosome membrane"/>
    <property type="evidence" value="ECO:0007669"/>
    <property type="project" value="UniProtKB-SubCell"/>
</dbReference>
<evidence type="ECO:0000256" key="1">
    <source>
        <dbReference type="ARBA" id="ARBA00004633"/>
    </source>
</evidence>
<dbReference type="EMBL" id="LR899014">
    <property type="protein sequence ID" value="CAD7092752.1"/>
    <property type="molecule type" value="Genomic_DNA"/>
</dbReference>
<keyword evidence="3 7" id="KW-0813">Transport</keyword>
<comment type="subcellular location">
    <subcellularLocation>
        <location evidence="1">Late endosome membrane</location>
        <topology evidence="1">Peripheral membrane protein</topology>
    </subcellularLocation>
</comment>
<dbReference type="GO" id="GO:0043162">
    <property type="term" value="P:ubiquitin-dependent protein catabolic process via the multivesicular body sorting pathway"/>
    <property type="evidence" value="ECO:0007669"/>
    <property type="project" value="TreeGrafter"/>
</dbReference>
<feature type="domain" description="VPS37 C-terminal" evidence="8">
    <location>
        <begin position="85"/>
        <end position="174"/>
    </location>
</feature>
<dbReference type="InterPro" id="IPR029012">
    <property type="entry name" value="Helix_hairpin_bin_sf"/>
</dbReference>
<sequence>MYQQYMSRAQASLSDLSSDELKELLNDDEKLESRVNEVIGPLDTEKETILSENRSLAEMNLAKEPKLLELKGIISELSEEGKTLCSSVQEKLTEIKSKSGNLNQDTALAKLEVAAMESEEESEKFVKGFLENEVSLESFLDQFMVSRKTMHLRKLKVEKMKEIMRNPRSSYTGGFFPANSIGAPYSITTGGVPYPLGPMPMPMPGIPRPF</sequence>
<keyword evidence="10" id="KW-1185">Reference proteome</keyword>
<gene>
    <name evidence="9" type="ORF">HERILL_LOCUS15089</name>
</gene>
<dbReference type="AlphaFoldDB" id="A0A7R8V611"/>
<dbReference type="Proteomes" id="UP000594454">
    <property type="component" value="Chromosome 6"/>
</dbReference>